<gene>
    <name evidence="2" type="ORF">PNU62_00165</name>
</gene>
<protein>
    <submittedName>
        <fullName evidence="2">Helix-turn-helix domain-containing protein</fullName>
    </submittedName>
</protein>
<reference evidence="2" key="1">
    <citation type="submission" date="2023-01" db="EMBL/GenBank/DDBJ databases">
        <title>Human gut microbiome strain richness.</title>
        <authorList>
            <person name="Chen-Liaw A."/>
        </authorList>
    </citation>
    <scope>NUCLEOTIDE SEQUENCE</scope>
    <source>
        <strain evidence="2">1001275st1_F4_1001275B_160808</strain>
    </source>
</reference>
<evidence type="ECO:0000313" key="3">
    <source>
        <dbReference type="Proteomes" id="UP001211015"/>
    </source>
</evidence>
<dbReference type="EMBL" id="JAQMLV010000001">
    <property type="protein sequence ID" value="MDB8743429.1"/>
    <property type="molecule type" value="Genomic_DNA"/>
</dbReference>
<sequence length="136" mass="15583">MTDQQKEQIATLRSQGYGYKKIAQIMELSDNTVKSFCKRNNISAPIVTTHKEGCCPQCGREIIQSGKTKKRRFCSDACRKNWWKEHPNLSSETAVYSFICAECGAHFTAYGNKNRKFCCHDCYVQHRVKAGGYRDN</sequence>
<evidence type="ECO:0000259" key="1">
    <source>
        <dbReference type="Pfam" id="PF06056"/>
    </source>
</evidence>
<proteinExistence type="predicted"/>
<dbReference type="InterPro" id="IPR010332">
    <property type="entry name" value="ATPase_terminase-su_N"/>
</dbReference>
<dbReference type="Pfam" id="PF06056">
    <property type="entry name" value="Terminase_5"/>
    <property type="match status" value="1"/>
</dbReference>
<organism evidence="2 3">
    <name type="scientific">Ruminococcus bicirculans</name>
    <name type="common">ex Wegman et al. 2014</name>
    <dbReference type="NCBI Taxonomy" id="1160721"/>
    <lineage>
        <taxon>Bacteria</taxon>
        <taxon>Bacillati</taxon>
        <taxon>Bacillota</taxon>
        <taxon>Clostridia</taxon>
        <taxon>Eubacteriales</taxon>
        <taxon>Oscillospiraceae</taxon>
        <taxon>Ruminococcus</taxon>
    </lineage>
</organism>
<dbReference type="Proteomes" id="UP001211015">
    <property type="component" value="Unassembled WGS sequence"/>
</dbReference>
<dbReference type="RefSeq" id="WP_195388615.1">
    <property type="nucleotide sequence ID" value="NZ_JADNGL010000011.1"/>
</dbReference>
<dbReference type="AlphaFoldDB" id="A0AAW6E6T5"/>
<comment type="caution">
    <text evidence="2">The sequence shown here is derived from an EMBL/GenBank/DDBJ whole genome shotgun (WGS) entry which is preliminary data.</text>
</comment>
<accession>A0AAW6E6T5</accession>
<name>A0AAW6E6T5_9FIRM</name>
<feature type="domain" description="Terminase ATPase subunit N-terminal" evidence="1">
    <location>
        <begin position="11"/>
        <end position="41"/>
    </location>
</feature>
<evidence type="ECO:0000313" key="2">
    <source>
        <dbReference type="EMBL" id="MDB8743429.1"/>
    </source>
</evidence>